<evidence type="ECO:0000256" key="2">
    <source>
        <dbReference type="ARBA" id="ARBA00022603"/>
    </source>
</evidence>
<evidence type="ECO:0000259" key="7">
    <source>
        <dbReference type="Pfam" id="PF20466"/>
    </source>
</evidence>
<dbReference type="InterPro" id="IPR046816">
    <property type="entry name" value="MmeI_Mtase"/>
</dbReference>
<dbReference type="Pfam" id="PF20466">
    <property type="entry name" value="MmeI_TRD"/>
    <property type="match status" value="1"/>
</dbReference>
<dbReference type="SUPFAM" id="SSF53335">
    <property type="entry name" value="S-adenosyl-L-methionine-dependent methyltransferases"/>
    <property type="match status" value="1"/>
</dbReference>
<dbReference type="AlphaFoldDB" id="A0A934QZS7"/>
<feature type="domain" description="MmeI-like N-terminal" evidence="5">
    <location>
        <begin position="12"/>
        <end position="179"/>
    </location>
</feature>
<protein>
    <recommendedName>
        <fullName evidence="1">site-specific DNA-methyltransferase (adenine-specific)</fullName>
        <ecNumber evidence="1">2.1.1.72</ecNumber>
    </recommendedName>
</protein>
<feature type="domain" description="MmeI-like DNA-methyltransferase" evidence="9">
    <location>
        <begin position="346"/>
        <end position="609"/>
    </location>
</feature>
<dbReference type="InterPro" id="IPR029063">
    <property type="entry name" value="SAM-dependent_MTases_sf"/>
</dbReference>
<name>A0A934QZS7_9BACT</name>
<sequence>MLTLSLAEIRNRAQKFANEWQGETREHAEAKSFWDGFFQVFGRTRREVASFEDPVKKLEGQGKHFIDLLWKGVLMAEHKSAGKDLGKAESQAMGYIQELINSGRRVEVPRYLILSDFARIALHDLDEGKQWEIKLEDLPKNVEAFGFLAGMRQVEIKPQDPVNIEAAEKMAELHDALLEGGYPSEQLDQFLTRILFCLFAEDTQIFEANQFASFLLNETRDDGSDLGAQLAQLFSVLNTHEDKRQKTLGEHFHAFPYVNGRLFADHLPFAGTDSKMRETLLATTDLNWSRISPAIFGSMFQGVMEPKERRQVGAHYTGEPDILKVINPLFMDNLRAELAVILPLKDKKERLRRVRAFHDKIATLNFLDPACGCGNFLIIAYRELRALETEVIKHELQLTGQANQTITDIELLTRVRVSQFHGIEIGHFPAEIARVAMWLMDHQANMHLSKELGRYFLRLPLTDAANIVAGNALQIPWESVVAKDKCSFILGNPPFVGKHLMTPEQGQDVERAWGGLKGSGVLDFVTAWYRLAAQYIQGTKISVAFVSTNSITQGEQPGIYWSELFNRFKIKIHFGYRTFKWLSEARGRANVHVVIIGFGAYDRPDKKIFDAGGAVTVQNASNISPYLIEGADLAVRSRNKPLQDVPRCVYGNKPTDGGGLIIEEEDRGDFLNQNPGADKYIRPLLCAEEYLYNKARWCLWLLNATPADLRTIGGIKDRLQRVKEFRLSSPKLPTQRMANQPSLFAEIRQPTTEFMVVPQHTSENRHYVPFGYFGPENVIHNSCSAIPGATPYHFGILASGLHMAWMKQICGRLESRYRYSTQLVYNNFPWPTPTAPQKSAVERAGQAVLEARAQFPDSNLADLYDPVSMPPLLAKAHETLDRAVDKCYRATGFQSDRERVEYLFKLYEGLIANEDELLAASKTKRPKKAQKESPN</sequence>
<dbReference type="InterPro" id="IPR046820">
    <property type="entry name" value="MmeI_TRD"/>
</dbReference>
<dbReference type="PANTHER" id="PTHR33841:SF1">
    <property type="entry name" value="DNA METHYLTRANSFERASE A"/>
    <property type="match status" value="1"/>
</dbReference>
<evidence type="ECO:0000256" key="4">
    <source>
        <dbReference type="ARBA" id="ARBA00047942"/>
    </source>
</evidence>
<evidence type="ECO:0000313" key="11">
    <source>
        <dbReference type="Proteomes" id="UP000600139"/>
    </source>
</evidence>
<feature type="domain" description="MmeI-like helicase spacer" evidence="6">
    <location>
        <begin position="186"/>
        <end position="263"/>
    </location>
</feature>
<dbReference type="InterPro" id="IPR046818">
    <property type="entry name" value="MmeI_C"/>
</dbReference>
<dbReference type="Pfam" id="PF20464">
    <property type="entry name" value="MmeI_N"/>
    <property type="match status" value="1"/>
</dbReference>
<feature type="domain" description="MmeI-like target recognition" evidence="7">
    <location>
        <begin position="630"/>
        <end position="832"/>
    </location>
</feature>
<dbReference type="Gene3D" id="3.40.50.150">
    <property type="entry name" value="Vaccinia Virus protein VP39"/>
    <property type="match status" value="1"/>
</dbReference>
<evidence type="ECO:0000256" key="1">
    <source>
        <dbReference type="ARBA" id="ARBA00011900"/>
    </source>
</evidence>
<gene>
    <name evidence="10" type="ORF">JIN84_08975</name>
</gene>
<dbReference type="GO" id="GO:0032259">
    <property type="term" value="P:methylation"/>
    <property type="evidence" value="ECO:0007669"/>
    <property type="project" value="UniProtKB-KW"/>
</dbReference>
<organism evidence="10 11">
    <name type="scientific">Luteolibacter yonseiensis</name>
    <dbReference type="NCBI Taxonomy" id="1144680"/>
    <lineage>
        <taxon>Bacteria</taxon>
        <taxon>Pseudomonadati</taxon>
        <taxon>Verrucomicrobiota</taxon>
        <taxon>Verrucomicrobiia</taxon>
        <taxon>Verrucomicrobiales</taxon>
        <taxon>Verrucomicrobiaceae</taxon>
        <taxon>Luteolibacter</taxon>
    </lineage>
</organism>
<feature type="domain" description="MmeI-like C-terminal" evidence="8">
    <location>
        <begin position="837"/>
        <end position="911"/>
    </location>
</feature>
<dbReference type="EC" id="2.1.1.72" evidence="1"/>
<evidence type="ECO:0000259" key="9">
    <source>
        <dbReference type="Pfam" id="PF20473"/>
    </source>
</evidence>
<evidence type="ECO:0000259" key="5">
    <source>
        <dbReference type="Pfam" id="PF20464"/>
    </source>
</evidence>
<dbReference type="InterPro" id="IPR050953">
    <property type="entry name" value="N4_N6_ade-DNA_methylase"/>
</dbReference>
<evidence type="ECO:0000256" key="3">
    <source>
        <dbReference type="ARBA" id="ARBA00022679"/>
    </source>
</evidence>
<keyword evidence="11" id="KW-1185">Reference proteome</keyword>
<evidence type="ECO:0000259" key="8">
    <source>
        <dbReference type="Pfam" id="PF20467"/>
    </source>
</evidence>
<dbReference type="Pfam" id="PF20473">
    <property type="entry name" value="MmeI_Mtase"/>
    <property type="match status" value="1"/>
</dbReference>
<keyword evidence="2 10" id="KW-0489">Methyltransferase</keyword>
<dbReference type="Pfam" id="PF20465">
    <property type="entry name" value="MmeI_hel"/>
    <property type="match status" value="1"/>
</dbReference>
<proteinExistence type="predicted"/>
<dbReference type="InterPro" id="IPR046817">
    <property type="entry name" value="MmeI_N"/>
</dbReference>
<dbReference type="InterPro" id="IPR046819">
    <property type="entry name" value="MmeI_hel"/>
</dbReference>
<dbReference type="Pfam" id="PF20467">
    <property type="entry name" value="MmeI_C"/>
    <property type="match status" value="1"/>
</dbReference>
<dbReference type="PANTHER" id="PTHR33841">
    <property type="entry name" value="DNA METHYLTRANSFERASE YEEA-RELATED"/>
    <property type="match status" value="1"/>
</dbReference>
<comment type="caution">
    <text evidence="10">The sequence shown here is derived from an EMBL/GenBank/DDBJ whole genome shotgun (WGS) entry which is preliminary data.</text>
</comment>
<dbReference type="EMBL" id="JAENIK010000009">
    <property type="protein sequence ID" value="MBK1815748.1"/>
    <property type="molecule type" value="Genomic_DNA"/>
</dbReference>
<accession>A0A934QZS7</accession>
<comment type="catalytic activity">
    <reaction evidence="4">
        <text>a 2'-deoxyadenosine in DNA + S-adenosyl-L-methionine = an N(6)-methyl-2'-deoxyadenosine in DNA + S-adenosyl-L-homocysteine + H(+)</text>
        <dbReference type="Rhea" id="RHEA:15197"/>
        <dbReference type="Rhea" id="RHEA-COMP:12418"/>
        <dbReference type="Rhea" id="RHEA-COMP:12419"/>
        <dbReference type="ChEBI" id="CHEBI:15378"/>
        <dbReference type="ChEBI" id="CHEBI:57856"/>
        <dbReference type="ChEBI" id="CHEBI:59789"/>
        <dbReference type="ChEBI" id="CHEBI:90615"/>
        <dbReference type="ChEBI" id="CHEBI:90616"/>
        <dbReference type="EC" id="2.1.1.72"/>
    </reaction>
</comment>
<dbReference type="GO" id="GO:0009007">
    <property type="term" value="F:site-specific DNA-methyltransferase (adenine-specific) activity"/>
    <property type="evidence" value="ECO:0007669"/>
    <property type="project" value="UniProtKB-EC"/>
</dbReference>
<evidence type="ECO:0000313" key="10">
    <source>
        <dbReference type="EMBL" id="MBK1815748.1"/>
    </source>
</evidence>
<dbReference type="Proteomes" id="UP000600139">
    <property type="component" value="Unassembled WGS sequence"/>
</dbReference>
<reference evidence="10" key="1">
    <citation type="submission" date="2021-01" db="EMBL/GenBank/DDBJ databases">
        <title>Modified the classification status of verrucomicrobia.</title>
        <authorList>
            <person name="Feng X."/>
        </authorList>
    </citation>
    <scope>NUCLEOTIDE SEQUENCE</scope>
    <source>
        <strain evidence="10">JCM 18052</strain>
    </source>
</reference>
<evidence type="ECO:0000259" key="6">
    <source>
        <dbReference type="Pfam" id="PF20465"/>
    </source>
</evidence>
<keyword evidence="3" id="KW-0808">Transferase</keyword>